<dbReference type="Pfam" id="PF12937">
    <property type="entry name" value="F-box-like"/>
    <property type="match status" value="1"/>
</dbReference>
<gene>
    <name evidence="3" type="ORF">SEUCBS140593_010622</name>
</gene>
<dbReference type="SMART" id="SM00256">
    <property type="entry name" value="FBOX"/>
    <property type="match status" value="1"/>
</dbReference>
<feature type="domain" description="F-box" evidence="2">
    <location>
        <begin position="157"/>
        <end position="202"/>
    </location>
</feature>
<organism evidence="3 4">
    <name type="scientific">Sporothrix eucalyptigena</name>
    <dbReference type="NCBI Taxonomy" id="1812306"/>
    <lineage>
        <taxon>Eukaryota</taxon>
        <taxon>Fungi</taxon>
        <taxon>Dikarya</taxon>
        <taxon>Ascomycota</taxon>
        <taxon>Pezizomycotina</taxon>
        <taxon>Sordariomycetes</taxon>
        <taxon>Sordariomycetidae</taxon>
        <taxon>Ophiostomatales</taxon>
        <taxon>Ophiostomataceae</taxon>
        <taxon>Sporothrix</taxon>
    </lineage>
</organism>
<keyword evidence="4" id="KW-1185">Reference proteome</keyword>
<evidence type="ECO:0000313" key="4">
    <source>
        <dbReference type="Proteomes" id="UP001642482"/>
    </source>
</evidence>
<protein>
    <recommendedName>
        <fullName evidence="2">F-box domain-containing protein</fullName>
    </recommendedName>
</protein>
<sequence length="472" mass="51688">MASGIAPKFSRYGGWPAPYTTVTTGCCYCSHKERTEDLTYPLALKRSTSATNAANFAFLASRPPAQTPQAASARTITETIPEKSTSHHHFSTSSQSLSPRSRCGPLSSPSSRHYHPTQPRSFHNMACTLDPAVGLSATPLFDPTLLPASPPRDLLAPPPIDSLPPELLDAVLERFPTPALLPLAGVSRRFHFLVSRLLYRRLRRAVALANHQIVLACYHPSAKISTPYLNCAYLGTDGLDDPDEALNRLPSMYSRFRPLPPDETDVHVRNYRAIRRTMNFFMLSDTASGETAATALQTVAGSQVAAPLVSYDVHLDEGELFSQLCTVTNLVRTSPRQGLFLNCVNINDGVIRVWRDWLGKRVEGQAEERAAAGGASPTPGSIPSIADDANQHVLWAYTGKHVGMRFRVTERASPLVQANPHQRATHTVEEPPVSFQLEYEELLVRSYELLLALEDAEVQEASSARGVVVSSL</sequence>
<evidence type="ECO:0000256" key="1">
    <source>
        <dbReference type="SAM" id="MobiDB-lite"/>
    </source>
</evidence>
<proteinExistence type="predicted"/>
<dbReference type="Proteomes" id="UP001642482">
    <property type="component" value="Unassembled WGS sequence"/>
</dbReference>
<dbReference type="SUPFAM" id="SSF81383">
    <property type="entry name" value="F-box domain"/>
    <property type="match status" value="1"/>
</dbReference>
<dbReference type="InterPro" id="IPR001810">
    <property type="entry name" value="F-box_dom"/>
</dbReference>
<dbReference type="InterPro" id="IPR036047">
    <property type="entry name" value="F-box-like_dom_sf"/>
</dbReference>
<dbReference type="PROSITE" id="PS50181">
    <property type="entry name" value="FBOX"/>
    <property type="match status" value="1"/>
</dbReference>
<reference evidence="3 4" key="1">
    <citation type="submission" date="2024-01" db="EMBL/GenBank/DDBJ databases">
        <authorList>
            <person name="Allen C."/>
            <person name="Tagirdzhanova G."/>
        </authorList>
    </citation>
    <scope>NUCLEOTIDE SEQUENCE [LARGE SCALE GENOMIC DNA]</scope>
</reference>
<comment type="caution">
    <text evidence="3">The sequence shown here is derived from an EMBL/GenBank/DDBJ whole genome shotgun (WGS) entry which is preliminary data.</text>
</comment>
<name>A0ABP0D1T7_9PEZI</name>
<feature type="compositionally biased region" description="Low complexity" evidence="1">
    <location>
        <begin position="91"/>
        <end position="101"/>
    </location>
</feature>
<dbReference type="EMBL" id="CAWUHD010000239">
    <property type="protein sequence ID" value="CAK7238375.1"/>
    <property type="molecule type" value="Genomic_DNA"/>
</dbReference>
<accession>A0ABP0D1T7</accession>
<evidence type="ECO:0000259" key="2">
    <source>
        <dbReference type="PROSITE" id="PS50181"/>
    </source>
</evidence>
<evidence type="ECO:0000313" key="3">
    <source>
        <dbReference type="EMBL" id="CAK7238375.1"/>
    </source>
</evidence>
<feature type="region of interest" description="Disordered" evidence="1">
    <location>
        <begin position="80"/>
        <end position="118"/>
    </location>
</feature>